<feature type="domain" description="PhoU" evidence="8">
    <location>
        <begin position="16"/>
        <end position="103"/>
    </location>
</feature>
<dbReference type="RefSeq" id="WP_102162009.1">
    <property type="nucleotide sequence ID" value="NZ_PNFZ01000003.1"/>
</dbReference>
<dbReference type="InterPro" id="IPR028366">
    <property type="entry name" value="PhoU"/>
</dbReference>
<dbReference type="InterPro" id="IPR038078">
    <property type="entry name" value="PhoU-like_sf"/>
</dbReference>
<evidence type="ECO:0000256" key="4">
    <source>
        <dbReference type="ARBA" id="ARBA00022448"/>
    </source>
</evidence>
<comment type="similarity">
    <text evidence="2 7">Belongs to the PhoU family.</text>
</comment>
<dbReference type="OrthoDB" id="9814256at2"/>
<organism evidence="9 10">
    <name type="scientific">Brevibacterium luteolum</name>
    <dbReference type="NCBI Taxonomy" id="199591"/>
    <lineage>
        <taxon>Bacteria</taxon>
        <taxon>Bacillati</taxon>
        <taxon>Actinomycetota</taxon>
        <taxon>Actinomycetes</taxon>
        <taxon>Micrococcales</taxon>
        <taxon>Brevibacteriaceae</taxon>
        <taxon>Brevibacterium</taxon>
    </lineage>
</organism>
<evidence type="ECO:0000259" key="8">
    <source>
        <dbReference type="Pfam" id="PF01895"/>
    </source>
</evidence>
<keyword evidence="10" id="KW-1185">Reference proteome</keyword>
<keyword evidence="4 7" id="KW-0813">Transport</keyword>
<dbReference type="SUPFAM" id="SSF109755">
    <property type="entry name" value="PhoU-like"/>
    <property type="match status" value="1"/>
</dbReference>
<protein>
    <recommendedName>
        <fullName evidence="7">Phosphate-specific transport system accessory protein PhoU</fullName>
    </recommendedName>
</protein>
<dbReference type="GO" id="GO:0005737">
    <property type="term" value="C:cytoplasm"/>
    <property type="evidence" value="ECO:0007669"/>
    <property type="project" value="UniProtKB-SubCell"/>
</dbReference>
<dbReference type="GO" id="GO:0045936">
    <property type="term" value="P:negative regulation of phosphate metabolic process"/>
    <property type="evidence" value="ECO:0007669"/>
    <property type="project" value="InterPro"/>
</dbReference>
<evidence type="ECO:0000256" key="2">
    <source>
        <dbReference type="ARBA" id="ARBA00008107"/>
    </source>
</evidence>
<evidence type="ECO:0000256" key="3">
    <source>
        <dbReference type="ARBA" id="ARBA00011738"/>
    </source>
</evidence>
<comment type="subunit">
    <text evidence="3 7">Homodimer.</text>
</comment>
<feature type="domain" description="PhoU" evidence="8">
    <location>
        <begin position="123"/>
        <end position="205"/>
    </location>
</feature>
<name>A0A2N6PHP9_9MICO</name>
<keyword evidence="5 7" id="KW-0963">Cytoplasm</keyword>
<dbReference type="GO" id="GO:0030643">
    <property type="term" value="P:intracellular phosphate ion homeostasis"/>
    <property type="evidence" value="ECO:0007669"/>
    <property type="project" value="InterPro"/>
</dbReference>
<evidence type="ECO:0000256" key="5">
    <source>
        <dbReference type="ARBA" id="ARBA00022490"/>
    </source>
</evidence>
<dbReference type="Gene3D" id="1.20.58.220">
    <property type="entry name" value="Phosphate transport system protein phou homolog 2, domain 2"/>
    <property type="match status" value="1"/>
</dbReference>
<comment type="caution">
    <text evidence="9">The sequence shown here is derived from an EMBL/GenBank/DDBJ whole genome shotgun (WGS) entry which is preliminary data.</text>
</comment>
<proteinExistence type="inferred from homology"/>
<dbReference type="AlphaFoldDB" id="A0A2N6PHP9"/>
<evidence type="ECO:0000256" key="1">
    <source>
        <dbReference type="ARBA" id="ARBA00004496"/>
    </source>
</evidence>
<evidence type="ECO:0000256" key="7">
    <source>
        <dbReference type="PIRNR" id="PIRNR003107"/>
    </source>
</evidence>
<keyword evidence="6 7" id="KW-0592">Phosphate transport</keyword>
<dbReference type="Pfam" id="PF01895">
    <property type="entry name" value="PhoU"/>
    <property type="match status" value="2"/>
</dbReference>
<dbReference type="PIRSF" id="PIRSF003107">
    <property type="entry name" value="PhoU"/>
    <property type="match status" value="1"/>
</dbReference>
<dbReference type="PANTHER" id="PTHR42930:SF3">
    <property type="entry name" value="PHOSPHATE-SPECIFIC TRANSPORT SYSTEM ACCESSORY PROTEIN PHOU"/>
    <property type="match status" value="1"/>
</dbReference>
<accession>A0A2N6PHP9</accession>
<reference evidence="9 10" key="1">
    <citation type="submission" date="2017-09" db="EMBL/GenBank/DDBJ databases">
        <title>Bacterial strain isolated from the female urinary microbiota.</title>
        <authorList>
            <person name="Thomas-White K."/>
            <person name="Kumar N."/>
            <person name="Forster S."/>
            <person name="Putonti C."/>
            <person name="Lawley T."/>
            <person name="Wolfe A.J."/>
        </authorList>
    </citation>
    <scope>NUCLEOTIDE SEQUENCE [LARGE SCALE GENOMIC DNA]</scope>
    <source>
        <strain evidence="9 10">UMB0680</strain>
    </source>
</reference>
<dbReference type="Proteomes" id="UP000235703">
    <property type="component" value="Unassembled WGS sequence"/>
</dbReference>
<sequence length="221" mass="24370">MREVFKAELENIADELVEMAAKVSEAMRSATEALENNDLELAEKVIDADTEIDNMTAGLDQRSAELLALQAPVAADLRVVISALKMSVALERMGDLARHIASLVRIRHPQPALPEGFRDVFLRMGEAAIRIGEEMEQLLDNPGLRGVPLINAIDEELDQLHLRVFALIADSDHGALSPAQIADITLLSRYFERFGDQAVNVSQRVEYLLTGSWVPDLSAKD</sequence>
<evidence type="ECO:0000256" key="6">
    <source>
        <dbReference type="ARBA" id="ARBA00022592"/>
    </source>
</evidence>
<gene>
    <name evidence="9" type="primary">phoU</name>
    <name evidence="9" type="ORF">CJ198_07550</name>
</gene>
<comment type="function">
    <text evidence="7">Plays a role in the regulation of phosphate uptake.</text>
</comment>
<evidence type="ECO:0000313" key="9">
    <source>
        <dbReference type="EMBL" id="PMB98213.1"/>
    </source>
</evidence>
<comment type="subcellular location">
    <subcellularLocation>
        <location evidence="1 7">Cytoplasm</location>
    </subcellularLocation>
</comment>
<evidence type="ECO:0000313" key="10">
    <source>
        <dbReference type="Proteomes" id="UP000235703"/>
    </source>
</evidence>
<dbReference type="InterPro" id="IPR026022">
    <property type="entry name" value="PhoU_dom"/>
</dbReference>
<dbReference type="FunFam" id="1.20.58.220:FF:000004">
    <property type="entry name" value="Phosphate-specific transport system accessory protein PhoU"/>
    <property type="match status" value="1"/>
</dbReference>
<dbReference type="GO" id="GO:0006817">
    <property type="term" value="P:phosphate ion transport"/>
    <property type="evidence" value="ECO:0007669"/>
    <property type="project" value="UniProtKB-KW"/>
</dbReference>
<dbReference type="NCBIfam" id="TIGR02135">
    <property type="entry name" value="phoU_full"/>
    <property type="match status" value="1"/>
</dbReference>
<dbReference type="PANTHER" id="PTHR42930">
    <property type="entry name" value="PHOSPHATE-SPECIFIC TRANSPORT SYSTEM ACCESSORY PROTEIN PHOU"/>
    <property type="match status" value="1"/>
</dbReference>
<dbReference type="EMBL" id="PNFZ01000003">
    <property type="protein sequence ID" value="PMB98213.1"/>
    <property type="molecule type" value="Genomic_DNA"/>
</dbReference>